<dbReference type="EMBL" id="BAABKM010000001">
    <property type="protein sequence ID" value="GAA4692870.1"/>
    <property type="molecule type" value="Genomic_DNA"/>
</dbReference>
<protein>
    <recommendedName>
        <fullName evidence="3">Response regulator transcription factor</fullName>
    </recommendedName>
</protein>
<accession>A0ABP8WNT4</accession>
<organism evidence="1 2">
    <name type="scientific">Nocardioides conyzicola</name>
    <dbReference type="NCBI Taxonomy" id="1651781"/>
    <lineage>
        <taxon>Bacteria</taxon>
        <taxon>Bacillati</taxon>
        <taxon>Actinomycetota</taxon>
        <taxon>Actinomycetes</taxon>
        <taxon>Propionibacteriales</taxon>
        <taxon>Nocardioidaceae</taxon>
        <taxon>Nocardioides</taxon>
    </lineage>
</organism>
<proteinExistence type="predicted"/>
<comment type="caution">
    <text evidence="1">The sequence shown here is derived from an EMBL/GenBank/DDBJ whole genome shotgun (WGS) entry which is preliminary data.</text>
</comment>
<evidence type="ECO:0000313" key="2">
    <source>
        <dbReference type="Proteomes" id="UP001499974"/>
    </source>
</evidence>
<name>A0ABP8WNT4_9ACTN</name>
<keyword evidence="2" id="KW-1185">Reference proteome</keyword>
<sequence>MAVLERLSRGELAPEAAPVSVLADIKRKLGVSSTLAAVAVLVRAGLPD</sequence>
<dbReference type="Proteomes" id="UP001499974">
    <property type="component" value="Unassembled WGS sequence"/>
</dbReference>
<evidence type="ECO:0008006" key="3">
    <source>
        <dbReference type="Google" id="ProtNLM"/>
    </source>
</evidence>
<gene>
    <name evidence="1" type="ORF">GCM10023349_04930</name>
</gene>
<reference evidence="2" key="1">
    <citation type="journal article" date="2019" name="Int. J. Syst. Evol. Microbiol.">
        <title>The Global Catalogue of Microorganisms (GCM) 10K type strain sequencing project: providing services to taxonomists for standard genome sequencing and annotation.</title>
        <authorList>
            <consortium name="The Broad Institute Genomics Platform"/>
            <consortium name="The Broad Institute Genome Sequencing Center for Infectious Disease"/>
            <person name="Wu L."/>
            <person name="Ma J."/>
        </authorList>
    </citation>
    <scope>NUCLEOTIDE SEQUENCE [LARGE SCALE GENOMIC DNA]</scope>
    <source>
        <strain evidence="2">JCM 18531</strain>
    </source>
</reference>
<evidence type="ECO:0000313" key="1">
    <source>
        <dbReference type="EMBL" id="GAA4692870.1"/>
    </source>
</evidence>